<evidence type="ECO:0000259" key="5">
    <source>
        <dbReference type="Pfam" id="PF01494"/>
    </source>
</evidence>
<dbReference type="PANTHER" id="PTHR43004">
    <property type="entry name" value="TRK SYSTEM POTASSIUM UPTAKE PROTEIN"/>
    <property type="match status" value="1"/>
</dbReference>
<evidence type="ECO:0000313" key="8">
    <source>
        <dbReference type="Proteomes" id="UP001580928"/>
    </source>
</evidence>
<dbReference type="Pfam" id="PF01494">
    <property type="entry name" value="FAD_binding_3"/>
    <property type="match status" value="2"/>
</dbReference>
<dbReference type="InterPro" id="IPR050641">
    <property type="entry name" value="RIFMO-like"/>
</dbReference>
<evidence type="ECO:0000256" key="2">
    <source>
        <dbReference type="ARBA" id="ARBA00007801"/>
    </source>
</evidence>
<organism evidence="7 8">
    <name type="scientific">Albibacterium profundi</name>
    <dbReference type="NCBI Taxonomy" id="3134906"/>
    <lineage>
        <taxon>Bacteria</taxon>
        <taxon>Pseudomonadati</taxon>
        <taxon>Bacteroidota</taxon>
        <taxon>Sphingobacteriia</taxon>
        <taxon>Sphingobacteriales</taxon>
        <taxon>Sphingobacteriaceae</taxon>
        <taxon>Albibacterium</taxon>
    </lineage>
</organism>
<comment type="similarity">
    <text evidence="2">Belongs to the PheA/TfdB FAD monooxygenase family.</text>
</comment>
<dbReference type="InterPro" id="IPR036188">
    <property type="entry name" value="FAD/NAD-bd_sf"/>
</dbReference>
<keyword evidence="7" id="KW-0503">Monooxygenase</keyword>
<evidence type="ECO:0000256" key="3">
    <source>
        <dbReference type="ARBA" id="ARBA00022630"/>
    </source>
</evidence>
<dbReference type="Gene3D" id="3.40.30.120">
    <property type="match status" value="1"/>
</dbReference>
<sequence>MKFNTKNVDIIIVGASAASMVLAAQLLKYGIEPMVVDHRKGMSDTESLITLDRLSLDMLGRLGLMDTLLPLGSVCKGLTVQFADQVLKQIDLTHDEHLSAYHYFLNIEQGKVDKALLQYLGSKACPVYWDSRIKDIYQDDSGVRVVMEQDQSSHDIKSKWVVFSDCENDHILTRLGFDHKSWVIPQQLYCSKIEPNELVDCDQRLVMMSDGFMFAKSDERTNRYHLLSSTKSDGSSSKNVIGSVALNYLQQRCISFGRLNVDGLFLLDSIINLHFQDAANLSWKLAFIISEKMNKTMLSSYEVERKFLAMRVYRKSYWLLNVLLYKGRLFSKLRQQLALKSLDNILFTEYNYRRSELSLHHSLSKKIVAGDRLPNFTVYDEKSGVDTSLHEWVKKSGFVLLLLGSLSSYLRFNIGQGIKKKYTSYMHVYYLPYSSKNEHVFKAFEMKAEQHKMILIRPDGYIGFINDVLNASLVDTYMEELMKWRY</sequence>
<dbReference type="PRINTS" id="PR00420">
    <property type="entry name" value="RNGMNOXGNASE"/>
</dbReference>
<dbReference type="Proteomes" id="UP001580928">
    <property type="component" value="Unassembled WGS sequence"/>
</dbReference>
<reference evidence="7 8" key="1">
    <citation type="submission" date="2024-04" db="EMBL/GenBank/DDBJ databases">
        <title>Albibacterium profundi sp. nov., isolated from sediment of the Challenger Deep of Mariana Trench.</title>
        <authorList>
            <person name="Wang Y."/>
        </authorList>
    </citation>
    <scope>NUCLEOTIDE SEQUENCE [LARGE SCALE GENOMIC DNA]</scope>
    <source>
        <strain evidence="7 8">RHL897</strain>
    </source>
</reference>
<keyword evidence="4" id="KW-0274">FAD</keyword>
<dbReference type="RefSeq" id="WP_375556987.1">
    <property type="nucleotide sequence ID" value="NZ_JBBVGT010000002.1"/>
</dbReference>
<dbReference type="GO" id="GO:0004497">
    <property type="term" value="F:monooxygenase activity"/>
    <property type="evidence" value="ECO:0007669"/>
    <property type="project" value="UniProtKB-KW"/>
</dbReference>
<evidence type="ECO:0000313" key="7">
    <source>
        <dbReference type="EMBL" id="MFB5945447.1"/>
    </source>
</evidence>
<keyword evidence="7" id="KW-0560">Oxidoreductase</keyword>
<dbReference type="Gene3D" id="3.30.70.2450">
    <property type="match status" value="1"/>
</dbReference>
<evidence type="ECO:0000256" key="1">
    <source>
        <dbReference type="ARBA" id="ARBA00001974"/>
    </source>
</evidence>
<feature type="domain" description="Phenol hydroxylase-like C-terminal dimerisation" evidence="6">
    <location>
        <begin position="422"/>
        <end position="483"/>
    </location>
</feature>
<comment type="cofactor">
    <cofactor evidence="1">
        <name>FAD</name>
        <dbReference type="ChEBI" id="CHEBI:57692"/>
    </cofactor>
</comment>
<dbReference type="EMBL" id="JBBVGT010000002">
    <property type="protein sequence ID" value="MFB5945447.1"/>
    <property type="molecule type" value="Genomic_DNA"/>
</dbReference>
<accession>A0ABV5CD48</accession>
<dbReference type="InterPro" id="IPR002938">
    <property type="entry name" value="FAD-bd"/>
</dbReference>
<name>A0ABV5CD48_9SPHI</name>
<proteinExistence type="inferred from homology"/>
<dbReference type="SUPFAM" id="SSF51905">
    <property type="entry name" value="FAD/NAD(P)-binding domain"/>
    <property type="match status" value="1"/>
</dbReference>
<dbReference type="InterPro" id="IPR012941">
    <property type="entry name" value="Phe_hydrox_C_dim_dom"/>
</dbReference>
<keyword evidence="8" id="KW-1185">Reference proteome</keyword>
<feature type="domain" description="FAD-binding" evidence="5">
    <location>
        <begin position="8"/>
        <end position="170"/>
    </location>
</feature>
<feature type="domain" description="FAD-binding" evidence="5">
    <location>
        <begin position="271"/>
        <end position="315"/>
    </location>
</feature>
<dbReference type="Gene3D" id="3.50.50.60">
    <property type="entry name" value="FAD/NAD(P)-binding domain"/>
    <property type="match status" value="2"/>
</dbReference>
<dbReference type="Pfam" id="PF07976">
    <property type="entry name" value="Phe_hydrox_dim"/>
    <property type="match status" value="1"/>
</dbReference>
<evidence type="ECO:0000259" key="6">
    <source>
        <dbReference type="Pfam" id="PF07976"/>
    </source>
</evidence>
<keyword evidence="3" id="KW-0285">Flavoprotein</keyword>
<dbReference type="InterPro" id="IPR036249">
    <property type="entry name" value="Thioredoxin-like_sf"/>
</dbReference>
<protein>
    <submittedName>
        <fullName evidence="7">FAD-dependent monooxygenase</fullName>
    </submittedName>
</protein>
<dbReference type="SUPFAM" id="SSF52833">
    <property type="entry name" value="Thioredoxin-like"/>
    <property type="match status" value="1"/>
</dbReference>
<gene>
    <name evidence="7" type="ORF">WKR92_06355</name>
</gene>
<comment type="caution">
    <text evidence="7">The sequence shown here is derived from an EMBL/GenBank/DDBJ whole genome shotgun (WGS) entry which is preliminary data.</text>
</comment>
<evidence type="ECO:0000256" key="4">
    <source>
        <dbReference type="ARBA" id="ARBA00022827"/>
    </source>
</evidence>
<dbReference type="PANTHER" id="PTHR43004:SF19">
    <property type="entry name" value="BINDING MONOOXYGENASE, PUTATIVE (JCVI)-RELATED"/>
    <property type="match status" value="1"/>
</dbReference>